<feature type="compositionally biased region" description="Polar residues" evidence="1">
    <location>
        <begin position="1"/>
        <end position="11"/>
    </location>
</feature>
<reference evidence="2 3" key="1">
    <citation type="submission" date="2014-08" db="EMBL/GenBank/DDBJ databases">
        <title>Comparative genomics of the Paenibacillus odorifer group.</title>
        <authorList>
            <person name="den Bakker H.C."/>
            <person name="Tsai Y.-C."/>
            <person name="Martin N."/>
            <person name="Korlach J."/>
            <person name="Wiedmann M."/>
        </authorList>
    </citation>
    <scope>NUCLEOTIDE SEQUENCE [LARGE SCALE GENOMIC DNA]</scope>
    <source>
        <strain evidence="2 3">DSM 14472</strain>
    </source>
</reference>
<evidence type="ECO:0000313" key="3">
    <source>
        <dbReference type="Proteomes" id="UP000029507"/>
    </source>
</evidence>
<dbReference type="EMBL" id="CP009286">
    <property type="protein sequence ID" value="AIQ63874.1"/>
    <property type="molecule type" value="Genomic_DNA"/>
</dbReference>
<dbReference type="HOGENOM" id="CLU_2370217_0_0_9"/>
<sequence>MSSAETESSLGGASEGVTAGPDGTGLETGEDDGTKLEMGVGEADGCGADASGALERHTETTTAPMRITAAMPIIQPLNLERFIEITFLCSNGPIL</sequence>
<dbReference type="Proteomes" id="UP000029507">
    <property type="component" value="Chromosome"/>
</dbReference>
<evidence type="ECO:0000313" key="2">
    <source>
        <dbReference type="EMBL" id="AIQ63874.1"/>
    </source>
</evidence>
<evidence type="ECO:0000256" key="1">
    <source>
        <dbReference type="SAM" id="MobiDB-lite"/>
    </source>
</evidence>
<accession>A0A089N580</accession>
<gene>
    <name evidence="2" type="ORF">PSTEL_13045</name>
</gene>
<keyword evidence="3" id="KW-1185">Reference proteome</keyword>
<feature type="region of interest" description="Disordered" evidence="1">
    <location>
        <begin position="1"/>
        <end position="52"/>
    </location>
</feature>
<dbReference type="AlphaFoldDB" id="A0A089N580"/>
<dbReference type="KEGG" id="pste:PSTEL_13045"/>
<proteinExistence type="predicted"/>
<name>A0A089N580_9BACL</name>
<organism evidence="2 3">
    <name type="scientific">Paenibacillus stellifer</name>
    <dbReference type="NCBI Taxonomy" id="169760"/>
    <lineage>
        <taxon>Bacteria</taxon>
        <taxon>Bacillati</taxon>
        <taxon>Bacillota</taxon>
        <taxon>Bacilli</taxon>
        <taxon>Bacillales</taxon>
        <taxon>Paenibacillaceae</taxon>
        <taxon>Paenibacillus</taxon>
    </lineage>
</organism>
<protein>
    <submittedName>
        <fullName evidence="2">Uncharacterized protein</fullName>
    </submittedName>
</protein>